<comment type="caution">
    <text evidence="2">The sequence shown here is derived from an EMBL/GenBank/DDBJ whole genome shotgun (WGS) entry which is preliminary data.</text>
</comment>
<dbReference type="EMBL" id="JAYMGO010000004">
    <property type="protein sequence ID" value="KAL1276272.1"/>
    <property type="molecule type" value="Genomic_DNA"/>
</dbReference>
<dbReference type="Proteomes" id="UP001558613">
    <property type="component" value="Unassembled WGS sequence"/>
</dbReference>
<name>A0ABR3NH20_9TELE</name>
<evidence type="ECO:0000313" key="2">
    <source>
        <dbReference type="EMBL" id="KAL1276272.1"/>
    </source>
</evidence>
<keyword evidence="3" id="KW-1185">Reference proteome</keyword>
<sequence>MRAFKARHPELTSQTADSLDKARVHGATPESIGAFFQLYKALYVKHNLEEKPHPIYNCDETGFGDEPRSREKVLCQTGRKHVYQQQQTTKEHITVHCCVNASGDTIPPFIMWDLG</sequence>
<protein>
    <recommendedName>
        <fullName evidence="4">Transposase</fullName>
    </recommendedName>
</protein>
<reference evidence="2 3" key="1">
    <citation type="submission" date="2023-09" db="EMBL/GenBank/DDBJ databases">
        <authorList>
            <person name="Wang M."/>
        </authorList>
    </citation>
    <scope>NUCLEOTIDE SEQUENCE [LARGE SCALE GENOMIC DNA]</scope>
    <source>
        <strain evidence="2">GT-2023</strain>
        <tissue evidence="2">Liver</tissue>
    </source>
</reference>
<feature type="region of interest" description="Disordered" evidence="1">
    <location>
        <begin position="1"/>
        <end position="22"/>
    </location>
</feature>
<gene>
    <name evidence="2" type="ORF">QQF64_035895</name>
</gene>
<evidence type="ECO:0000256" key="1">
    <source>
        <dbReference type="SAM" id="MobiDB-lite"/>
    </source>
</evidence>
<evidence type="ECO:0000313" key="3">
    <source>
        <dbReference type="Proteomes" id="UP001558613"/>
    </source>
</evidence>
<accession>A0ABR3NH20</accession>
<evidence type="ECO:0008006" key="4">
    <source>
        <dbReference type="Google" id="ProtNLM"/>
    </source>
</evidence>
<proteinExistence type="predicted"/>
<organism evidence="2 3">
    <name type="scientific">Cirrhinus molitorella</name>
    <name type="common">mud carp</name>
    <dbReference type="NCBI Taxonomy" id="172907"/>
    <lineage>
        <taxon>Eukaryota</taxon>
        <taxon>Metazoa</taxon>
        <taxon>Chordata</taxon>
        <taxon>Craniata</taxon>
        <taxon>Vertebrata</taxon>
        <taxon>Euteleostomi</taxon>
        <taxon>Actinopterygii</taxon>
        <taxon>Neopterygii</taxon>
        <taxon>Teleostei</taxon>
        <taxon>Ostariophysi</taxon>
        <taxon>Cypriniformes</taxon>
        <taxon>Cyprinidae</taxon>
        <taxon>Labeoninae</taxon>
        <taxon>Labeonini</taxon>
        <taxon>Cirrhinus</taxon>
    </lineage>
</organism>